<feature type="compositionally biased region" description="Low complexity" evidence="1">
    <location>
        <begin position="995"/>
        <end position="1011"/>
    </location>
</feature>
<accession>A0ABR0F2L2</accession>
<feature type="region of interest" description="Disordered" evidence="1">
    <location>
        <begin position="1124"/>
        <end position="1145"/>
    </location>
</feature>
<protein>
    <recommendedName>
        <fullName evidence="4">Methyltransferase type 11 domain-containing protein</fullName>
    </recommendedName>
</protein>
<feature type="compositionally biased region" description="Polar residues" evidence="1">
    <location>
        <begin position="58"/>
        <end position="70"/>
    </location>
</feature>
<feature type="region of interest" description="Disordered" evidence="1">
    <location>
        <begin position="1"/>
        <end position="147"/>
    </location>
</feature>
<sequence length="1594" mass="173534">MSSLRAHFRHHAQQQDDPTTSQPPKPTSRIPTKSVAPDGGKQKKPVQHVSKLAKRSTRSITSPDPSLKSSTTRTATPVTAVAPNTVGSSRGISVPPSGSTVPAAPPNMRTPSLVSGSSVSTFDSPRSALRRKPSGAIDKYAAQKRAESTGAIAVDRAAMHSRNETSREEFDDTVLGISLPTAYPYDEQEHHHNAAHDIYDHSITRDFTPPIYGAYAPSATPSTRFTDSPFSHVPTPSSASSYSPGLVVSTGNVSRPRQPSSPTKSRPPLSGRPPTKEETSRLGLPPVRESSTSSSNSTVRPEVKLAHARKEQTRRAQNALSPTTSNDENTVSSNTRQRKDVSSPPTRPSIQVPPELAHLNVEPPPRTSLPRSPPPSRPSREGTSNIADMNKPSPVVQSDLPKLYTTYHKRTPSQETPTSASSPSFKSRFGFSSRSSSRNESRIDSAISPPPGARQFHRGATPEVQRSDGAKLQRKDSPAVSAPSTAKPPRFGFFSRKPKPETSKPTEKPKRQPTKGPVAGTGHEGYGRFGLRGRSGSMSSSAGFRSPSTDSGRSSATRPPPPAARKSSIGSKDGSELDDFLRERLNPVILRGSGSTFSNTASSSDLPGTSLHPASSKSSSLDSIPAPQLLPSVMAESRDQSPMKRPPMARRMPSDSSEDDMSARYPSLAARRSLTRMSSNDSRSPVRVPPPINTNISQDYPPLDSYDAETSAWPQTDSSFPPTEDAFHGREGHWLASPISDSPVKTSRKWNFFQRVTASPRSKGKERAVERPVEPEFIPRQPPPRNVMHYGMLGPVEPIALDEVERIAQENETSADDSMSESNGPYKMVPYERRHTSLLPSPPKADYSSDSAFSARPLPPRITVERQDSSESPELLRAQPAFAHQTANVVNISRSPQDSYNPTFAAPPGLGNDRSGAVSTPEPQQRPFGSPEPQNDSPRQPRLSPVGRIPAVISRRDRDRRLPDNSFSRPFARTQPRPSVKPPGSVYSQIREMASPIESSSQPVSSTSTRSDGTSLDPKSSTFTNPPSTSTNRTSMDIHAQSEFFAFPPRKNSEQSYQSYSTSSGHPSWMTALYTQPPQQEDVWNEYNDLLDEVMPLKTPTTGSSLGAPFQYSNMLFDAAATPTAAGMPPSSQLPPLPGSHANPTVLSVPQQISQFLQPSASPMTPDTIYGLIGGYGNRSNSTLYSQGRSSITDQRASTYQAPRTSMLGARDSVASSVHSKSSRHSRAASLPQPNAPNSQSTLAATRRPVRDAQLVNIAEIPGHEQGASPSLRIGALMTSKWLSFGRVLFSPAHNETHLAHEPRVLVVDGLSSDWSYYVALSYPAAEVYNLTPSMPGSPSFSWPDSNEKPPRNHRQIPLASISTPFPFPKGFFTSVVFRFPKATTEQNYAACLSECKRVLRPGGHLEVAILDLDLMNMGTKARRAVRGLKTRMQQRDPEVCLRNLGDILVRQIGRRGFESVQRCIVGVPAAGRIPRSQDISSVSSGSSGNKPVWHREAKSSKSQEFSLADLLEDTDNNQYGSGKSNDETITKMVAKVGRWWYSTCYEKALLPTDQSIWTDPTLLRECEKQGTSFRLLICHAQKPTQTRRRTVSV</sequence>
<dbReference type="Proteomes" id="UP001305779">
    <property type="component" value="Unassembled WGS sequence"/>
</dbReference>
<feature type="compositionally biased region" description="Low complexity" evidence="1">
    <location>
        <begin position="421"/>
        <end position="436"/>
    </location>
</feature>
<feature type="compositionally biased region" description="Basic and acidic residues" evidence="1">
    <location>
        <begin position="763"/>
        <end position="774"/>
    </location>
</feature>
<feature type="compositionally biased region" description="Basic and acidic residues" evidence="1">
    <location>
        <begin position="498"/>
        <end position="510"/>
    </location>
</feature>
<feature type="region of interest" description="Disordered" evidence="1">
    <location>
        <begin position="1476"/>
        <end position="1501"/>
    </location>
</feature>
<feature type="compositionally biased region" description="Low complexity" evidence="1">
    <location>
        <begin position="532"/>
        <end position="557"/>
    </location>
</feature>
<dbReference type="EMBL" id="JAXOVC010000001">
    <property type="protein sequence ID" value="KAK4507525.1"/>
    <property type="molecule type" value="Genomic_DNA"/>
</dbReference>
<feature type="compositionally biased region" description="Polar residues" evidence="1">
    <location>
        <begin position="1232"/>
        <end position="1244"/>
    </location>
</feature>
<comment type="caution">
    <text evidence="2">The sequence shown here is derived from an EMBL/GenBank/DDBJ whole genome shotgun (WGS) entry which is preliminary data.</text>
</comment>
<feature type="region of interest" description="Disordered" evidence="1">
    <location>
        <begin position="221"/>
        <end position="729"/>
    </location>
</feature>
<evidence type="ECO:0000256" key="1">
    <source>
        <dbReference type="SAM" id="MobiDB-lite"/>
    </source>
</evidence>
<feature type="compositionally biased region" description="Low complexity" evidence="1">
    <location>
        <begin position="592"/>
        <end position="623"/>
    </location>
</feature>
<feature type="compositionally biased region" description="Low complexity" evidence="1">
    <location>
        <begin position="71"/>
        <end position="86"/>
    </location>
</feature>
<reference evidence="2 3" key="1">
    <citation type="journal article" date="2023" name="G3 (Bethesda)">
        <title>A chromosome-level genome assembly of Zasmidium syzygii isolated from banana leaves.</title>
        <authorList>
            <person name="van Westerhoven A.C."/>
            <person name="Mehrabi R."/>
            <person name="Talebi R."/>
            <person name="Steentjes M.B.F."/>
            <person name="Corcolon B."/>
            <person name="Chong P.A."/>
            <person name="Kema G.H.J."/>
            <person name="Seidl M.F."/>
        </authorList>
    </citation>
    <scope>NUCLEOTIDE SEQUENCE [LARGE SCALE GENOMIC DNA]</scope>
    <source>
        <strain evidence="2 3">P124</strain>
    </source>
</reference>
<feature type="compositionally biased region" description="Polar residues" evidence="1">
    <location>
        <begin position="1184"/>
        <end position="1204"/>
    </location>
</feature>
<feature type="compositionally biased region" description="Basic and acidic residues" evidence="1">
    <location>
        <begin position="301"/>
        <end position="314"/>
    </location>
</feature>
<feature type="compositionally biased region" description="Pro residues" evidence="1">
    <location>
        <begin position="362"/>
        <end position="377"/>
    </location>
</feature>
<feature type="compositionally biased region" description="Polar residues" evidence="1">
    <location>
        <begin position="109"/>
        <end position="124"/>
    </location>
</feature>
<feature type="region of interest" description="Disordered" evidence="1">
    <location>
        <begin position="809"/>
        <end position="1034"/>
    </location>
</feature>
<keyword evidence="3" id="KW-1185">Reference proteome</keyword>
<feature type="compositionally biased region" description="Basic residues" evidence="1">
    <location>
        <begin position="42"/>
        <end position="57"/>
    </location>
</feature>
<feature type="compositionally biased region" description="Polar residues" evidence="1">
    <location>
        <begin position="315"/>
        <end position="335"/>
    </location>
</feature>
<feature type="compositionally biased region" description="Polar residues" evidence="1">
    <location>
        <begin position="221"/>
        <end position="264"/>
    </location>
</feature>
<feature type="region of interest" description="Disordered" evidence="1">
    <location>
        <begin position="1184"/>
        <end position="1248"/>
    </location>
</feature>
<evidence type="ECO:0000313" key="3">
    <source>
        <dbReference type="Proteomes" id="UP001305779"/>
    </source>
</evidence>
<feature type="compositionally biased region" description="Polar residues" evidence="1">
    <location>
        <begin position="87"/>
        <end position="100"/>
    </location>
</feature>
<feature type="compositionally biased region" description="Polar residues" evidence="1">
    <location>
        <begin position="885"/>
        <end position="902"/>
    </location>
</feature>
<proteinExistence type="predicted"/>
<feature type="compositionally biased region" description="Low complexity" evidence="1">
    <location>
        <begin position="1020"/>
        <end position="1034"/>
    </location>
</feature>
<feature type="compositionally biased region" description="Basic and acidic residues" evidence="1">
    <location>
        <begin position="573"/>
        <end position="585"/>
    </location>
</feature>
<evidence type="ECO:0000313" key="2">
    <source>
        <dbReference type="EMBL" id="KAK4507525.1"/>
    </source>
</evidence>
<feature type="compositionally biased region" description="Basic and acidic residues" evidence="1">
    <location>
        <begin position="465"/>
        <end position="477"/>
    </location>
</feature>
<organism evidence="2 3">
    <name type="scientific">Zasmidium cellare</name>
    <name type="common">Wine cellar mold</name>
    <name type="synonym">Racodium cellare</name>
    <dbReference type="NCBI Taxonomy" id="395010"/>
    <lineage>
        <taxon>Eukaryota</taxon>
        <taxon>Fungi</taxon>
        <taxon>Dikarya</taxon>
        <taxon>Ascomycota</taxon>
        <taxon>Pezizomycotina</taxon>
        <taxon>Dothideomycetes</taxon>
        <taxon>Dothideomycetidae</taxon>
        <taxon>Mycosphaerellales</taxon>
        <taxon>Mycosphaerellaceae</taxon>
        <taxon>Zasmidium</taxon>
    </lineage>
</organism>
<feature type="compositionally biased region" description="Basic residues" evidence="1">
    <location>
        <begin position="1"/>
        <end position="12"/>
    </location>
</feature>
<evidence type="ECO:0008006" key="4">
    <source>
        <dbReference type="Google" id="ProtNLM"/>
    </source>
</evidence>
<gene>
    <name evidence="2" type="ORF">PRZ48_001260</name>
</gene>
<name>A0ABR0F2L2_ZASCE</name>
<feature type="compositionally biased region" description="Basic and acidic residues" evidence="1">
    <location>
        <begin position="954"/>
        <end position="963"/>
    </location>
</feature>
<feature type="compositionally biased region" description="Polar residues" evidence="1">
    <location>
        <begin position="712"/>
        <end position="721"/>
    </location>
</feature>
<feature type="region of interest" description="Disordered" evidence="1">
    <location>
        <begin position="758"/>
        <end position="791"/>
    </location>
</feature>